<evidence type="ECO:0000256" key="1">
    <source>
        <dbReference type="SAM" id="MobiDB-lite"/>
    </source>
</evidence>
<organism evidence="2">
    <name type="scientific">Panicum hallii</name>
    <dbReference type="NCBI Taxonomy" id="206008"/>
    <lineage>
        <taxon>Eukaryota</taxon>
        <taxon>Viridiplantae</taxon>
        <taxon>Streptophyta</taxon>
        <taxon>Embryophyta</taxon>
        <taxon>Tracheophyta</taxon>
        <taxon>Spermatophyta</taxon>
        <taxon>Magnoliopsida</taxon>
        <taxon>Liliopsida</taxon>
        <taxon>Poales</taxon>
        <taxon>Poaceae</taxon>
        <taxon>PACMAD clade</taxon>
        <taxon>Panicoideae</taxon>
        <taxon>Panicodae</taxon>
        <taxon>Paniceae</taxon>
        <taxon>Panicinae</taxon>
        <taxon>Panicum</taxon>
        <taxon>Panicum sect. Panicum</taxon>
    </lineage>
</organism>
<feature type="compositionally biased region" description="Low complexity" evidence="1">
    <location>
        <begin position="74"/>
        <end position="83"/>
    </location>
</feature>
<dbReference type="AlphaFoldDB" id="A0A2T8IJE5"/>
<reference evidence="2" key="1">
    <citation type="submission" date="2018-04" db="EMBL/GenBank/DDBJ databases">
        <title>WGS assembly of Panicum hallii.</title>
        <authorList>
            <person name="Lovell J."/>
            <person name="Jenkins J."/>
            <person name="Lowry D."/>
            <person name="Mamidi S."/>
            <person name="Sreedasyam A."/>
            <person name="Weng X."/>
            <person name="Barry K."/>
            <person name="Bonette J."/>
            <person name="Campitelli B."/>
            <person name="Daum C."/>
            <person name="Gordon S."/>
            <person name="Gould B."/>
            <person name="Lipzen A."/>
            <person name="Macqueen A."/>
            <person name="Palacio-Mejia J."/>
            <person name="Plott C."/>
            <person name="Shakirov E."/>
            <person name="Shu S."/>
            <person name="Yoshinaga Y."/>
            <person name="Zane M."/>
            <person name="Rokhsar D."/>
            <person name="Grimwood J."/>
            <person name="Schmutz J."/>
            <person name="Juenger T."/>
        </authorList>
    </citation>
    <scope>NUCLEOTIDE SEQUENCE [LARGE SCALE GENOMIC DNA]</scope>
    <source>
        <strain evidence="2">FIL2</strain>
    </source>
</reference>
<name>A0A2T8IJE5_9POAL</name>
<gene>
    <name evidence="2" type="ORF">PAHAL_5G074900</name>
</gene>
<proteinExistence type="predicted"/>
<evidence type="ECO:0000313" key="2">
    <source>
        <dbReference type="EMBL" id="PVH37746.1"/>
    </source>
</evidence>
<sequence>MGLAVARRLHQNAFWCGAGVRCRHQWRSAAGGEAARFAASSSSGSAGSGAVVVASSSTAGETRGRRPGATAGKASTTAPAASRTAHWRPEKLGELLVLEATEMASTKIASKRRTGIKQNGHMVSHLTRRVTGDFFISFLVLAQFVRAADSVISSSLSLFLLSLLELLIMCCE</sequence>
<dbReference type="Gramene" id="PVH37746">
    <property type="protein sequence ID" value="PVH37746"/>
    <property type="gene ID" value="PAHAL_5G074900"/>
</dbReference>
<accession>A0A2T8IJE5</accession>
<dbReference type="EMBL" id="CM008050">
    <property type="protein sequence ID" value="PVH37746.1"/>
    <property type="molecule type" value="Genomic_DNA"/>
</dbReference>
<dbReference type="Proteomes" id="UP000243499">
    <property type="component" value="Chromosome 5"/>
</dbReference>
<feature type="region of interest" description="Disordered" evidence="1">
    <location>
        <begin position="56"/>
        <end position="83"/>
    </location>
</feature>
<protein>
    <submittedName>
        <fullName evidence="2">Uncharacterized protein</fullName>
    </submittedName>
</protein>